<name>A0AAW0SUP5_SCYPA</name>
<accession>A0AAW0SUP5</accession>
<dbReference type="EMBL" id="JARAKH010000045">
    <property type="protein sequence ID" value="KAK8378609.1"/>
    <property type="molecule type" value="Genomic_DNA"/>
</dbReference>
<dbReference type="AlphaFoldDB" id="A0AAW0SUP5"/>
<protein>
    <submittedName>
        <fullName evidence="1">Uncharacterized protein</fullName>
    </submittedName>
</protein>
<organism evidence="1 2">
    <name type="scientific">Scylla paramamosain</name>
    <name type="common">Mud crab</name>
    <dbReference type="NCBI Taxonomy" id="85552"/>
    <lineage>
        <taxon>Eukaryota</taxon>
        <taxon>Metazoa</taxon>
        <taxon>Ecdysozoa</taxon>
        <taxon>Arthropoda</taxon>
        <taxon>Crustacea</taxon>
        <taxon>Multicrustacea</taxon>
        <taxon>Malacostraca</taxon>
        <taxon>Eumalacostraca</taxon>
        <taxon>Eucarida</taxon>
        <taxon>Decapoda</taxon>
        <taxon>Pleocyemata</taxon>
        <taxon>Brachyura</taxon>
        <taxon>Eubrachyura</taxon>
        <taxon>Portunoidea</taxon>
        <taxon>Portunidae</taxon>
        <taxon>Portuninae</taxon>
        <taxon>Scylla</taxon>
    </lineage>
</organism>
<dbReference type="Proteomes" id="UP001487740">
    <property type="component" value="Unassembled WGS sequence"/>
</dbReference>
<reference evidence="1 2" key="1">
    <citation type="submission" date="2023-03" db="EMBL/GenBank/DDBJ databases">
        <title>High-quality genome of Scylla paramamosain provides insights in environmental adaptation.</title>
        <authorList>
            <person name="Zhang L."/>
        </authorList>
    </citation>
    <scope>NUCLEOTIDE SEQUENCE [LARGE SCALE GENOMIC DNA]</scope>
    <source>
        <strain evidence="1">LZ_2023a</strain>
        <tissue evidence="1">Muscle</tissue>
    </source>
</reference>
<proteinExistence type="predicted"/>
<comment type="caution">
    <text evidence="1">The sequence shown here is derived from an EMBL/GenBank/DDBJ whole genome shotgun (WGS) entry which is preliminary data.</text>
</comment>
<evidence type="ECO:0000313" key="2">
    <source>
        <dbReference type="Proteomes" id="UP001487740"/>
    </source>
</evidence>
<sequence>MHCFLEALFAAPLSEAPKDLLQEAVNVARHLTAVLQLLEPGVSRMTGLLLYYETAAATELLLREGTGDEEARQTLLNQATHVESLLQYDRFLPRAALLSAALREWCPAARTQ</sequence>
<keyword evidence="2" id="KW-1185">Reference proteome</keyword>
<gene>
    <name evidence="1" type="ORF">O3P69_011239</name>
</gene>
<evidence type="ECO:0000313" key="1">
    <source>
        <dbReference type="EMBL" id="KAK8378609.1"/>
    </source>
</evidence>